<dbReference type="AlphaFoldDB" id="A0A4D6LYU7"/>
<evidence type="ECO:0000313" key="2">
    <source>
        <dbReference type="EMBL" id="QCD93857.1"/>
    </source>
</evidence>
<accession>A0A4D6LYU7</accession>
<proteinExistence type="predicted"/>
<dbReference type="EMBL" id="CP039349">
    <property type="protein sequence ID" value="QCD93857.1"/>
    <property type="molecule type" value="Genomic_DNA"/>
</dbReference>
<evidence type="ECO:0000256" key="1">
    <source>
        <dbReference type="SAM" id="MobiDB-lite"/>
    </source>
</evidence>
<feature type="compositionally biased region" description="Acidic residues" evidence="1">
    <location>
        <begin position="9"/>
        <end position="19"/>
    </location>
</feature>
<sequence length="143" mass="15840">MTTNYHDNEDADERDDDASERDRGTSEREQTRTTTSTSHTRDAMTNLIFSYQSVIEEHQCSFVVVSLQNTEVPSLLHHRSTVAQASSIVVVVVEVAEPPLSPFNLACRLFCDADEMNGGVVKLFRRDVMVEDGGDGTLAAFTV</sequence>
<feature type="region of interest" description="Disordered" evidence="1">
    <location>
        <begin position="1"/>
        <end position="39"/>
    </location>
</feature>
<protein>
    <submittedName>
        <fullName evidence="2">Uncharacterized protein</fullName>
    </submittedName>
</protein>
<keyword evidence="3" id="KW-1185">Reference proteome</keyword>
<organism evidence="2 3">
    <name type="scientific">Vigna unguiculata</name>
    <name type="common">Cowpea</name>
    <dbReference type="NCBI Taxonomy" id="3917"/>
    <lineage>
        <taxon>Eukaryota</taxon>
        <taxon>Viridiplantae</taxon>
        <taxon>Streptophyta</taxon>
        <taxon>Embryophyta</taxon>
        <taxon>Tracheophyta</taxon>
        <taxon>Spermatophyta</taxon>
        <taxon>Magnoliopsida</taxon>
        <taxon>eudicotyledons</taxon>
        <taxon>Gunneridae</taxon>
        <taxon>Pentapetalae</taxon>
        <taxon>rosids</taxon>
        <taxon>fabids</taxon>
        <taxon>Fabales</taxon>
        <taxon>Fabaceae</taxon>
        <taxon>Papilionoideae</taxon>
        <taxon>50 kb inversion clade</taxon>
        <taxon>NPAAA clade</taxon>
        <taxon>indigoferoid/millettioid clade</taxon>
        <taxon>Phaseoleae</taxon>
        <taxon>Vigna</taxon>
    </lineage>
</organism>
<feature type="compositionally biased region" description="Basic and acidic residues" evidence="1">
    <location>
        <begin position="20"/>
        <end position="31"/>
    </location>
</feature>
<evidence type="ECO:0000313" key="3">
    <source>
        <dbReference type="Proteomes" id="UP000501690"/>
    </source>
</evidence>
<reference evidence="2 3" key="1">
    <citation type="submission" date="2019-04" db="EMBL/GenBank/DDBJ databases">
        <title>An improved genome assembly and genetic linkage map for asparagus bean, Vigna unguiculata ssp. sesquipedialis.</title>
        <authorList>
            <person name="Xia Q."/>
            <person name="Zhang R."/>
            <person name="Dong Y."/>
        </authorList>
    </citation>
    <scope>NUCLEOTIDE SEQUENCE [LARGE SCALE GENOMIC DNA]</scope>
    <source>
        <tissue evidence="2">Leaf</tissue>
    </source>
</reference>
<name>A0A4D6LYU7_VIGUN</name>
<dbReference type="Proteomes" id="UP000501690">
    <property type="component" value="Linkage Group LG5"/>
</dbReference>
<gene>
    <name evidence="2" type="ORF">DEO72_LG5g1933</name>
</gene>